<feature type="domain" description="Peptidase S33 tripeptidyl aminopeptidase-like C-terminal" evidence="5">
    <location>
        <begin position="439"/>
        <end position="541"/>
    </location>
</feature>
<evidence type="ECO:0000259" key="5">
    <source>
        <dbReference type="Pfam" id="PF08386"/>
    </source>
</evidence>
<dbReference type="RefSeq" id="WP_100202873.1">
    <property type="nucleotide sequence ID" value="NZ_PGGW01000058.1"/>
</dbReference>
<dbReference type="InterPro" id="IPR051601">
    <property type="entry name" value="Serine_prot/Carboxylest_S33"/>
</dbReference>
<evidence type="ECO:0000256" key="4">
    <source>
        <dbReference type="SAM" id="MobiDB-lite"/>
    </source>
</evidence>
<comment type="similarity">
    <text evidence="1">Belongs to the peptidase S33 family.</text>
</comment>
<reference evidence="6 7" key="1">
    <citation type="submission" date="2017-11" db="EMBL/GenBank/DDBJ databases">
        <title>Streptomyces carmine sp. nov., a novel actinomycete isolated from Sophora alopecuroides in Xinjiang, China.</title>
        <authorList>
            <person name="Wang Y."/>
            <person name="Luo X."/>
            <person name="Wan C."/>
            <person name="Zhang L."/>
        </authorList>
    </citation>
    <scope>NUCLEOTIDE SEQUENCE [LARGE SCALE GENOMIC DNA]</scope>
    <source>
        <strain evidence="6 7">TRM SA0054</strain>
    </source>
</reference>
<keyword evidence="3" id="KW-0378">Hydrolase</keyword>
<dbReference type="InterPro" id="IPR013595">
    <property type="entry name" value="Pept_S33_TAP-like_C"/>
</dbReference>
<dbReference type="PROSITE" id="PS51257">
    <property type="entry name" value="PROKAR_LIPOPROTEIN"/>
    <property type="match status" value="1"/>
</dbReference>
<name>A0A2M8LWT2_9ACTN</name>
<evidence type="ECO:0000256" key="3">
    <source>
        <dbReference type="ARBA" id="ARBA00022801"/>
    </source>
</evidence>
<dbReference type="Proteomes" id="UP000230407">
    <property type="component" value="Unassembled WGS sequence"/>
</dbReference>
<evidence type="ECO:0000313" key="6">
    <source>
        <dbReference type="EMBL" id="PJE96379.1"/>
    </source>
</evidence>
<dbReference type="Pfam" id="PF08386">
    <property type="entry name" value="Abhydrolase_4"/>
    <property type="match status" value="1"/>
</dbReference>
<dbReference type="InterPro" id="IPR029058">
    <property type="entry name" value="AB_hydrolase_fold"/>
</dbReference>
<dbReference type="PANTHER" id="PTHR43248:SF29">
    <property type="entry name" value="TRIPEPTIDYL AMINOPEPTIDASE"/>
    <property type="match status" value="1"/>
</dbReference>
<organism evidence="6 7">
    <name type="scientific">Streptomyces carminius</name>
    <dbReference type="NCBI Taxonomy" id="2665496"/>
    <lineage>
        <taxon>Bacteria</taxon>
        <taxon>Bacillati</taxon>
        <taxon>Actinomycetota</taxon>
        <taxon>Actinomycetes</taxon>
        <taxon>Kitasatosporales</taxon>
        <taxon>Streptomycetaceae</taxon>
        <taxon>Streptomyces</taxon>
    </lineage>
</organism>
<evidence type="ECO:0000313" key="7">
    <source>
        <dbReference type="Proteomes" id="UP000230407"/>
    </source>
</evidence>
<evidence type="ECO:0000256" key="2">
    <source>
        <dbReference type="ARBA" id="ARBA00022729"/>
    </source>
</evidence>
<protein>
    <submittedName>
        <fullName evidence="6">Proteinase</fullName>
    </submittedName>
</protein>
<sequence>MDTRRLLRTGGVALATAALLLSGCSGSDGDGPGEPGEEKRRGPGVSEPPARSPGDDRAAPTAAPLEPLPEEIPAELKPYYGQKPDWKDCGVSGFQCAKLRVPLDYAAPDADEDLELAVTRKKATGPGERLGTLHVNPGGPGGSAVDYVQLAAGVGYPAPVRARYDIVGMDPRGVARSEPVECLADEEMDAYTQTDVTPDDQGETEELVEAFKKFAEGCEKRAGELLGHVSTAEAARDLDVLRAALGDDRLTYVGASYGTYLGATYAGLFPSRVGRLVLDGAMDPSLTSEELNRDQTAGFDTALTAFLADCVERRDCPLGTEDPEDAGRKLGDFLKRLDSRPLETGQERELTESLGTIGVLNAMYTEYYWPKLRSALTSALDGDGAELLALADDYYERDPDGSYGNIMYANAAVNCIDLPPPFSSPAEAKRAVADFREASPVFGRSFAWSALNCTYWEPRPTGEPHRIEAEGAAPILVLGTTRDPATPYKWAEGLAAQLSSATLLTYEGDGHTAYVRGSDCVDSAVNAYLLRGKVPEKGAKCT</sequence>
<keyword evidence="7" id="KW-1185">Reference proteome</keyword>
<comment type="caution">
    <text evidence="6">The sequence shown here is derived from an EMBL/GenBank/DDBJ whole genome shotgun (WGS) entry which is preliminary data.</text>
</comment>
<dbReference type="Gene3D" id="3.40.50.1820">
    <property type="entry name" value="alpha/beta hydrolase"/>
    <property type="match status" value="1"/>
</dbReference>
<feature type="region of interest" description="Disordered" evidence="4">
    <location>
        <begin position="22"/>
        <end position="72"/>
    </location>
</feature>
<gene>
    <name evidence="6" type="ORF">CUT44_17845</name>
</gene>
<evidence type="ECO:0000256" key="1">
    <source>
        <dbReference type="ARBA" id="ARBA00010088"/>
    </source>
</evidence>
<dbReference type="GO" id="GO:0016787">
    <property type="term" value="F:hydrolase activity"/>
    <property type="evidence" value="ECO:0007669"/>
    <property type="project" value="UniProtKB-KW"/>
</dbReference>
<dbReference type="PANTHER" id="PTHR43248">
    <property type="entry name" value="2-SUCCINYL-6-HYDROXY-2,4-CYCLOHEXADIENE-1-CARBOXYLATE SYNTHASE"/>
    <property type="match status" value="1"/>
</dbReference>
<proteinExistence type="inferred from homology"/>
<accession>A0A2M8LWT2</accession>
<dbReference type="AlphaFoldDB" id="A0A2M8LWT2"/>
<dbReference type="SUPFAM" id="SSF53474">
    <property type="entry name" value="alpha/beta-Hydrolases"/>
    <property type="match status" value="1"/>
</dbReference>
<dbReference type="EMBL" id="PGGW01000058">
    <property type="protein sequence ID" value="PJE96379.1"/>
    <property type="molecule type" value="Genomic_DNA"/>
</dbReference>
<keyword evidence="2" id="KW-0732">Signal</keyword>